<dbReference type="EMBL" id="LVVM01002913">
    <property type="protein sequence ID" value="OJA15720.1"/>
    <property type="molecule type" value="Genomic_DNA"/>
</dbReference>
<evidence type="ECO:0000313" key="1">
    <source>
        <dbReference type="EMBL" id="OJA15720.1"/>
    </source>
</evidence>
<organism evidence="1 2">
    <name type="scientific">Rhizopogon vesiculosus</name>
    <dbReference type="NCBI Taxonomy" id="180088"/>
    <lineage>
        <taxon>Eukaryota</taxon>
        <taxon>Fungi</taxon>
        <taxon>Dikarya</taxon>
        <taxon>Basidiomycota</taxon>
        <taxon>Agaricomycotina</taxon>
        <taxon>Agaricomycetes</taxon>
        <taxon>Agaricomycetidae</taxon>
        <taxon>Boletales</taxon>
        <taxon>Suillineae</taxon>
        <taxon>Rhizopogonaceae</taxon>
        <taxon>Rhizopogon</taxon>
    </lineage>
</organism>
<gene>
    <name evidence="1" type="ORF">AZE42_13143</name>
</gene>
<name>A0A1J8QQM4_9AGAM</name>
<keyword evidence="2" id="KW-1185">Reference proteome</keyword>
<sequence length="44" mass="5082">MPRPRQCAWSQSLLHLISPHPPNATPHLYHYLANCQTDDIPFIT</sequence>
<accession>A0A1J8QQM4</accession>
<dbReference type="Proteomes" id="UP000183567">
    <property type="component" value="Unassembled WGS sequence"/>
</dbReference>
<protein>
    <submittedName>
        <fullName evidence="1">Uncharacterized protein</fullName>
    </submittedName>
</protein>
<dbReference type="AlphaFoldDB" id="A0A1J8QQM4"/>
<evidence type="ECO:0000313" key="2">
    <source>
        <dbReference type="Proteomes" id="UP000183567"/>
    </source>
</evidence>
<comment type="caution">
    <text evidence="1">The sequence shown here is derived from an EMBL/GenBank/DDBJ whole genome shotgun (WGS) entry which is preliminary data.</text>
</comment>
<reference evidence="1 2" key="1">
    <citation type="submission" date="2016-03" db="EMBL/GenBank/DDBJ databases">
        <title>Comparative genomics of the ectomycorrhizal sister species Rhizopogon vinicolor and Rhizopogon vesiculosus (Basidiomycota: Boletales) reveals a divergence of the mating type B locus.</title>
        <authorList>
            <person name="Mujic A.B."/>
            <person name="Kuo A."/>
            <person name="Tritt A."/>
            <person name="Lipzen A."/>
            <person name="Chen C."/>
            <person name="Johnson J."/>
            <person name="Sharma A."/>
            <person name="Barry K."/>
            <person name="Grigoriev I.V."/>
            <person name="Spatafora J.W."/>
        </authorList>
    </citation>
    <scope>NUCLEOTIDE SEQUENCE [LARGE SCALE GENOMIC DNA]</scope>
    <source>
        <strain evidence="1 2">AM-OR11-056</strain>
    </source>
</reference>
<proteinExistence type="predicted"/>